<reference evidence="3 4" key="1">
    <citation type="submission" date="2017-10" db="EMBL/GenBank/DDBJ databases">
        <title>Resolving the taxonomy of Roseburia spp., Eubacterium rectale and Agathobacter spp. through phylogenomic analysis.</title>
        <authorList>
            <person name="Sheridan P.O."/>
            <person name="Walker A.W."/>
            <person name="Duncan S.H."/>
            <person name="Scott K.P."/>
            <person name="Toole P.W.O."/>
            <person name="Luis P."/>
            <person name="Flint H.J."/>
        </authorList>
    </citation>
    <scope>NUCLEOTIDE SEQUENCE [LARGE SCALE GENOMIC DNA]</scope>
    <source>
        <strain evidence="3 4">JK623</strain>
    </source>
</reference>
<dbReference type="RefSeq" id="WP_031544658.1">
    <property type="nucleotide sequence ID" value="NZ_JANSWH010000052.1"/>
</dbReference>
<accession>A0A2G3E2J3</accession>
<organism evidence="3 4">
    <name type="scientific">Agathobacter ruminis</name>
    <dbReference type="NCBI Taxonomy" id="1712665"/>
    <lineage>
        <taxon>Bacteria</taxon>
        <taxon>Bacillati</taxon>
        <taxon>Bacillota</taxon>
        <taxon>Clostridia</taxon>
        <taxon>Lachnospirales</taxon>
        <taxon>Lachnospiraceae</taxon>
        <taxon>Agathobacter</taxon>
    </lineage>
</organism>
<dbReference type="Proteomes" id="UP000224563">
    <property type="component" value="Unassembled WGS sequence"/>
</dbReference>
<evidence type="ECO:0000256" key="1">
    <source>
        <dbReference type="SAM" id="Phobius"/>
    </source>
</evidence>
<dbReference type="InterPro" id="IPR025164">
    <property type="entry name" value="Toastrack_DUF4097"/>
</dbReference>
<name>A0A2G3E2J3_9FIRM</name>
<sequence>MNHIRKILIPIALGLCAAGIAIFTITLSVYGFDFRKISNASYVSDTVNLKDSFHNIDIDVSTSDVIFEKSNANECRVEYTVDSKEEVKINVTDDTLVIKIDDERQWFNFFDFHFSTEKVTVYLPENQYEKLAIKCATGDITLSKDFTFSEATVKSHVGNIDLLSAVTGRVELESDTGDIEVDTLDCNSFYSKSSTGNITLSNVICKSEMRIEQATGDIRLERSDAASIYIKNHTGDIRGSLLSGKDFHAESSIGDVDVPHDSTGGICELSTDVGDISITVE</sequence>
<comment type="caution">
    <text evidence="3">The sequence shown here is derived from an EMBL/GenBank/DDBJ whole genome shotgun (WGS) entry which is preliminary data.</text>
</comment>
<dbReference type="Gene3D" id="2.160.20.120">
    <property type="match status" value="1"/>
</dbReference>
<gene>
    <name evidence="3" type="ORF">CSX02_08560</name>
</gene>
<keyword evidence="1" id="KW-1133">Transmembrane helix</keyword>
<protein>
    <recommendedName>
        <fullName evidence="2">DUF4097 domain-containing protein</fullName>
    </recommendedName>
</protein>
<keyword evidence="1" id="KW-0472">Membrane</keyword>
<dbReference type="Pfam" id="PF13349">
    <property type="entry name" value="DUF4097"/>
    <property type="match status" value="1"/>
</dbReference>
<evidence type="ECO:0000313" key="3">
    <source>
        <dbReference type="EMBL" id="PHU37370.1"/>
    </source>
</evidence>
<keyword evidence="1" id="KW-0812">Transmembrane</keyword>
<evidence type="ECO:0000313" key="4">
    <source>
        <dbReference type="Proteomes" id="UP000224563"/>
    </source>
</evidence>
<feature type="domain" description="DUF4097" evidence="2">
    <location>
        <begin position="54"/>
        <end position="184"/>
    </location>
</feature>
<reference evidence="3 4" key="2">
    <citation type="submission" date="2017-10" db="EMBL/GenBank/DDBJ databases">
        <authorList>
            <person name="Banno H."/>
            <person name="Chua N.-H."/>
        </authorList>
    </citation>
    <scope>NUCLEOTIDE SEQUENCE [LARGE SCALE GENOMIC DNA]</scope>
    <source>
        <strain evidence="3 4">JK623</strain>
    </source>
</reference>
<dbReference type="AlphaFoldDB" id="A0A2G3E2J3"/>
<proteinExistence type="predicted"/>
<keyword evidence="4" id="KW-1185">Reference proteome</keyword>
<evidence type="ECO:0000259" key="2">
    <source>
        <dbReference type="Pfam" id="PF13349"/>
    </source>
</evidence>
<feature type="transmembrane region" description="Helical" evidence="1">
    <location>
        <begin position="7"/>
        <end position="32"/>
    </location>
</feature>
<dbReference type="EMBL" id="PDYG01000064">
    <property type="protein sequence ID" value="PHU37370.1"/>
    <property type="molecule type" value="Genomic_DNA"/>
</dbReference>